<comment type="caution">
    <text evidence="1">The sequence shown here is derived from an EMBL/GenBank/DDBJ whole genome shotgun (WGS) entry which is preliminary data.</text>
</comment>
<protein>
    <submittedName>
        <fullName evidence="1">Uncharacterized protein</fullName>
    </submittedName>
</protein>
<organism evidence="1">
    <name type="scientific">marine sediment metagenome</name>
    <dbReference type="NCBI Taxonomy" id="412755"/>
    <lineage>
        <taxon>unclassified sequences</taxon>
        <taxon>metagenomes</taxon>
        <taxon>ecological metagenomes</taxon>
    </lineage>
</organism>
<dbReference type="AlphaFoldDB" id="A0A0F9H9Z9"/>
<sequence length="146" mass="15721">MTLPKPGGQSAGLVGSHGWISETWQKNPLLLGFSDTATESVSRDTIAANETIDSTVVPAGEIWVIATMALRNNSSGLTSAGLYFNIDGNYLIVKQELAALAQFEWFIWVGMVVLAEGDSVAWSYTGTTIGDAMQLNFIGYKIDIDQ</sequence>
<evidence type="ECO:0000313" key="1">
    <source>
        <dbReference type="EMBL" id="KKL99831.1"/>
    </source>
</evidence>
<proteinExistence type="predicted"/>
<name>A0A0F9H9Z9_9ZZZZ</name>
<accession>A0A0F9H9Z9</accession>
<gene>
    <name evidence="1" type="ORF">LCGC14_1810480</name>
</gene>
<reference evidence="1" key="1">
    <citation type="journal article" date="2015" name="Nature">
        <title>Complex archaea that bridge the gap between prokaryotes and eukaryotes.</title>
        <authorList>
            <person name="Spang A."/>
            <person name="Saw J.H."/>
            <person name="Jorgensen S.L."/>
            <person name="Zaremba-Niedzwiedzka K."/>
            <person name="Martijn J."/>
            <person name="Lind A.E."/>
            <person name="van Eijk R."/>
            <person name="Schleper C."/>
            <person name="Guy L."/>
            <person name="Ettema T.J."/>
        </authorList>
    </citation>
    <scope>NUCLEOTIDE SEQUENCE</scope>
</reference>
<dbReference type="EMBL" id="LAZR01017577">
    <property type="protein sequence ID" value="KKL99831.1"/>
    <property type="molecule type" value="Genomic_DNA"/>
</dbReference>